<organism evidence="1 2">
    <name type="scientific">Rhabditophanes sp. KR3021</name>
    <dbReference type="NCBI Taxonomy" id="114890"/>
    <lineage>
        <taxon>Eukaryota</taxon>
        <taxon>Metazoa</taxon>
        <taxon>Ecdysozoa</taxon>
        <taxon>Nematoda</taxon>
        <taxon>Chromadorea</taxon>
        <taxon>Rhabditida</taxon>
        <taxon>Tylenchina</taxon>
        <taxon>Panagrolaimomorpha</taxon>
        <taxon>Strongyloidoidea</taxon>
        <taxon>Alloionematidae</taxon>
        <taxon>Rhabditophanes</taxon>
    </lineage>
</organism>
<sequence>MGFSANSNVKSLQRATKTQGSGVFNLKLALIFVLLFAVICQVPVAECSVRVCGSKLTKLLKNVCRSHKCVQQQGFGPHNVMDLQKRFNSNKVFADLGLTAERNDFGAFQDLAVPMKRGGIATECCIKRCSMQYLKTYCCDEVEDEDNY</sequence>
<evidence type="ECO:0000313" key="1">
    <source>
        <dbReference type="Proteomes" id="UP000095286"/>
    </source>
</evidence>
<protein>
    <submittedName>
        <fullName evidence="2">IlGF domain-containing protein</fullName>
    </submittedName>
</protein>
<accession>A0AC35U4J9</accession>
<reference evidence="2" key="1">
    <citation type="submission" date="2016-11" db="UniProtKB">
        <authorList>
            <consortium name="WormBaseParasite"/>
        </authorList>
    </citation>
    <scope>IDENTIFICATION</scope>
    <source>
        <strain evidence="2">KR3021</strain>
    </source>
</reference>
<name>A0AC35U4J9_9BILA</name>
<dbReference type="Proteomes" id="UP000095286">
    <property type="component" value="Unplaced"/>
</dbReference>
<proteinExistence type="predicted"/>
<evidence type="ECO:0000313" key="2">
    <source>
        <dbReference type="WBParaSite" id="RSKR_0000746100.1"/>
    </source>
</evidence>
<dbReference type="WBParaSite" id="RSKR_0000746100.1">
    <property type="protein sequence ID" value="RSKR_0000746100.1"/>
    <property type="gene ID" value="RSKR_0000746100"/>
</dbReference>